<dbReference type="InterPro" id="IPR036778">
    <property type="entry name" value="OHCU_decarboxylase_sf"/>
</dbReference>
<dbReference type="OrthoDB" id="5398391at2759"/>
<evidence type="ECO:0000259" key="2">
    <source>
        <dbReference type="Pfam" id="PF09349"/>
    </source>
</evidence>
<dbReference type="PANTHER" id="PTHR37987:SF1">
    <property type="entry name" value="OXO-4-HYDROXY-4-CARBOXY-5-UREIDOIMIDAZOLINE DECARBOXYLASE DOMAIN-CONTAINING PROTEIN"/>
    <property type="match status" value="1"/>
</dbReference>
<dbReference type="AlphaFoldDB" id="A0A165M5F0"/>
<organism evidence="3 4">
    <name type="scientific">Exidia glandulosa HHB12029</name>
    <dbReference type="NCBI Taxonomy" id="1314781"/>
    <lineage>
        <taxon>Eukaryota</taxon>
        <taxon>Fungi</taxon>
        <taxon>Dikarya</taxon>
        <taxon>Basidiomycota</taxon>
        <taxon>Agaricomycotina</taxon>
        <taxon>Agaricomycetes</taxon>
        <taxon>Auriculariales</taxon>
        <taxon>Exidiaceae</taxon>
        <taxon>Exidia</taxon>
    </lineage>
</organism>
<dbReference type="Proteomes" id="UP000077266">
    <property type="component" value="Unassembled WGS sequence"/>
</dbReference>
<gene>
    <name evidence="3" type="ORF">EXIGLDRAFT_727109</name>
</gene>
<dbReference type="GO" id="GO:0006144">
    <property type="term" value="P:purine nucleobase metabolic process"/>
    <property type="evidence" value="ECO:0007669"/>
    <property type="project" value="UniProtKB-KW"/>
</dbReference>
<evidence type="ECO:0000256" key="1">
    <source>
        <dbReference type="ARBA" id="ARBA00022631"/>
    </source>
</evidence>
<dbReference type="EMBL" id="KV425915">
    <property type="protein sequence ID" value="KZV98790.1"/>
    <property type="molecule type" value="Genomic_DNA"/>
</dbReference>
<sequence>MPTPPQTPKLPPLAALANEGQLADALSILFEPSPALLEKLVPAIHAQPLQRVESYETFIDLALSIISSWPKEDRASFISGHPRIGEVKNLSALSAAEQARTATPPEVLERLGRQNEEYETLYPRLRYITFVNGRSRAQVADEMEERLQRVRGDGQVDEREWEGELMRAVVDVGKIAKSRLSVLL</sequence>
<name>A0A165M5F0_EXIGL</name>
<proteinExistence type="predicted"/>
<reference evidence="3 4" key="1">
    <citation type="journal article" date="2016" name="Mol. Biol. Evol.">
        <title>Comparative Genomics of Early-Diverging Mushroom-Forming Fungi Provides Insights into the Origins of Lignocellulose Decay Capabilities.</title>
        <authorList>
            <person name="Nagy L.G."/>
            <person name="Riley R."/>
            <person name="Tritt A."/>
            <person name="Adam C."/>
            <person name="Daum C."/>
            <person name="Floudas D."/>
            <person name="Sun H."/>
            <person name="Yadav J.S."/>
            <person name="Pangilinan J."/>
            <person name="Larsson K.H."/>
            <person name="Matsuura K."/>
            <person name="Barry K."/>
            <person name="Labutti K."/>
            <person name="Kuo R."/>
            <person name="Ohm R.A."/>
            <person name="Bhattacharya S.S."/>
            <person name="Shirouzu T."/>
            <person name="Yoshinaga Y."/>
            <person name="Martin F.M."/>
            <person name="Grigoriev I.V."/>
            <person name="Hibbett D.S."/>
        </authorList>
    </citation>
    <scope>NUCLEOTIDE SEQUENCE [LARGE SCALE GENOMIC DNA]</scope>
    <source>
        <strain evidence="3 4">HHB12029</strain>
    </source>
</reference>
<accession>A0A165M5F0</accession>
<keyword evidence="1" id="KW-0659">Purine metabolism</keyword>
<keyword evidence="4" id="KW-1185">Reference proteome</keyword>
<dbReference type="InParanoid" id="A0A165M5F0"/>
<feature type="domain" description="Oxo-4-hydroxy-4-carboxy-5-ureidoimidazoline decarboxylase" evidence="2">
    <location>
        <begin position="19"/>
        <end position="180"/>
    </location>
</feature>
<dbReference type="SUPFAM" id="SSF158694">
    <property type="entry name" value="UraD-Like"/>
    <property type="match status" value="1"/>
</dbReference>
<dbReference type="Pfam" id="PF09349">
    <property type="entry name" value="OHCU_decarbox"/>
    <property type="match status" value="1"/>
</dbReference>
<evidence type="ECO:0000313" key="3">
    <source>
        <dbReference type="EMBL" id="KZV98790.1"/>
    </source>
</evidence>
<dbReference type="Gene3D" id="1.10.3330.10">
    <property type="entry name" value="Oxo-4-hydroxy-4-carboxy-5-ureidoimidazoline decarboxylase"/>
    <property type="match status" value="1"/>
</dbReference>
<dbReference type="PANTHER" id="PTHR37987">
    <property type="entry name" value="CHROMOSOME 9, WHOLE GENOME SHOTGUN SEQUENCE"/>
    <property type="match status" value="1"/>
</dbReference>
<evidence type="ECO:0000313" key="4">
    <source>
        <dbReference type="Proteomes" id="UP000077266"/>
    </source>
</evidence>
<protein>
    <recommendedName>
        <fullName evidence="2">Oxo-4-hydroxy-4-carboxy-5-ureidoimidazoline decarboxylase domain-containing protein</fullName>
    </recommendedName>
</protein>
<dbReference type="InterPro" id="IPR018020">
    <property type="entry name" value="OHCU_decarboxylase"/>
</dbReference>